<dbReference type="PRINTS" id="PR00039">
    <property type="entry name" value="HTHLYSR"/>
</dbReference>
<organism evidence="7 8">
    <name type="scientific">Nocardia nova SH22a</name>
    <dbReference type="NCBI Taxonomy" id="1415166"/>
    <lineage>
        <taxon>Bacteria</taxon>
        <taxon>Bacillati</taxon>
        <taxon>Actinomycetota</taxon>
        <taxon>Actinomycetes</taxon>
        <taxon>Mycobacteriales</taxon>
        <taxon>Nocardiaceae</taxon>
        <taxon>Nocardia</taxon>
    </lineage>
</organism>
<dbReference type="SUPFAM" id="SSF46785">
    <property type="entry name" value="Winged helix' DNA-binding domain"/>
    <property type="match status" value="1"/>
</dbReference>
<evidence type="ECO:0000256" key="3">
    <source>
        <dbReference type="ARBA" id="ARBA00023125"/>
    </source>
</evidence>
<dbReference type="Gene3D" id="1.10.10.10">
    <property type="entry name" value="Winged helix-like DNA-binding domain superfamily/Winged helix DNA-binding domain"/>
    <property type="match status" value="1"/>
</dbReference>
<keyword evidence="3" id="KW-0238">DNA-binding</keyword>
<dbReference type="PROSITE" id="PS50931">
    <property type="entry name" value="HTH_LYSR"/>
    <property type="match status" value="1"/>
</dbReference>
<dbReference type="InterPro" id="IPR036388">
    <property type="entry name" value="WH-like_DNA-bd_sf"/>
</dbReference>
<accession>W5TUU2</accession>
<evidence type="ECO:0000256" key="5">
    <source>
        <dbReference type="ARBA" id="ARBA00023163"/>
    </source>
</evidence>
<dbReference type="GO" id="GO:0003677">
    <property type="term" value="F:DNA binding"/>
    <property type="evidence" value="ECO:0007669"/>
    <property type="project" value="UniProtKB-KW"/>
</dbReference>
<evidence type="ECO:0000256" key="2">
    <source>
        <dbReference type="ARBA" id="ARBA00023015"/>
    </source>
</evidence>
<dbReference type="GO" id="GO:0003700">
    <property type="term" value="F:DNA-binding transcription factor activity"/>
    <property type="evidence" value="ECO:0007669"/>
    <property type="project" value="InterPro"/>
</dbReference>
<protein>
    <submittedName>
        <fullName evidence="7">Putative transcriptional regulator, LysR family</fullName>
    </submittedName>
</protein>
<dbReference type="RefSeq" id="WP_202807947.1">
    <property type="nucleotide sequence ID" value="NZ_CP006850.1"/>
</dbReference>
<dbReference type="Pfam" id="PF03466">
    <property type="entry name" value="LysR_substrate"/>
    <property type="match status" value="1"/>
</dbReference>
<dbReference type="HOGENOM" id="CLU_039613_6_4_11"/>
<dbReference type="PANTHER" id="PTHR30346">
    <property type="entry name" value="TRANSCRIPTIONAL DUAL REGULATOR HCAR-RELATED"/>
    <property type="match status" value="1"/>
</dbReference>
<evidence type="ECO:0000313" key="7">
    <source>
        <dbReference type="EMBL" id="AHH20941.1"/>
    </source>
</evidence>
<dbReference type="Pfam" id="PF00126">
    <property type="entry name" value="HTH_1"/>
    <property type="match status" value="1"/>
</dbReference>
<dbReference type="PANTHER" id="PTHR30346:SF0">
    <property type="entry name" value="HCA OPERON TRANSCRIPTIONAL ACTIVATOR HCAR"/>
    <property type="match status" value="1"/>
</dbReference>
<keyword evidence="8" id="KW-1185">Reference proteome</keyword>
<dbReference type="InterPro" id="IPR036390">
    <property type="entry name" value="WH_DNA-bd_sf"/>
</dbReference>
<evidence type="ECO:0000256" key="1">
    <source>
        <dbReference type="ARBA" id="ARBA00009437"/>
    </source>
</evidence>
<reference evidence="7 8" key="1">
    <citation type="journal article" date="2014" name="Appl. Environ. Microbiol.">
        <title>Insights into the Microbial Degradation of Rubber and Gutta-Percha by Analysis of the Complete Genome of Nocardia nova SH22a.</title>
        <authorList>
            <person name="Luo Q."/>
            <person name="Hiessl S."/>
            <person name="Poehlein A."/>
            <person name="Daniel R."/>
            <person name="Steinbuchel A."/>
        </authorList>
    </citation>
    <scope>NUCLEOTIDE SEQUENCE [LARGE SCALE GENOMIC DNA]</scope>
    <source>
        <strain evidence="7">SH22a</strain>
    </source>
</reference>
<dbReference type="InterPro" id="IPR000847">
    <property type="entry name" value="LysR_HTH_N"/>
</dbReference>
<keyword evidence="2" id="KW-0805">Transcription regulation</keyword>
<evidence type="ECO:0000259" key="6">
    <source>
        <dbReference type="PROSITE" id="PS50931"/>
    </source>
</evidence>
<dbReference type="Proteomes" id="UP000019150">
    <property type="component" value="Chromosome"/>
</dbReference>
<dbReference type="Gene3D" id="3.40.190.10">
    <property type="entry name" value="Periplasmic binding protein-like II"/>
    <property type="match status" value="2"/>
</dbReference>
<name>W5TUU2_9NOCA</name>
<dbReference type="KEGG" id="nno:NONO_c61670"/>
<proteinExistence type="inferred from homology"/>
<evidence type="ECO:0000256" key="4">
    <source>
        <dbReference type="ARBA" id="ARBA00023159"/>
    </source>
</evidence>
<sequence>MDPREIELRDIEIFLALAEELHFGRTAERLHISQARVSQVIQKLERKVGGKLFERTSRNVALTSVGRQVNEDLQINYRDLRASLERAARSARYGDTGILRIGVTTSSLNDIRPLLTSFRTGNPTCRLHVEHVHFGNPFGALRNDRIDVLVSWLPVEEPDLVVGPVLYEEPFVLLVGVDHPLAERGSATYEDLADYGVFGIASSDADTPVPDYWENAVVPVTTPSGRPIPRSARAANFQDMILLVAAGEGITPVHAHAEEYYSRPDVTYIPMPDTPPARWALIWRRGAESDLIRNLVDAAAVMAR</sequence>
<evidence type="ECO:0000313" key="8">
    <source>
        <dbReference type="Proteomes" id="UP000019150"/>
    </source>
</evidence>
<dbReference type="EMBL" id="CP006850">
    <property type="protein sequence ID" value="AHH20941.1"/>
    <property type="molecule type" value="Genomic_DNA"/>
</dbReference>
<dbReference type="FunFam" id="1.10.10.10:FF:000001">
    <property type="entry name" value="LysR family transcriptional regulator"/>
    <property type="match status" value="1"/>
</dbReference>
<dbReference type="STRING" id="1415166.NONO_c61670"/>
<gene>
    <name evidence="7" type="ORF">NONO_c61670</name>
</gene>
<comment type="similarity">
    <text evidence="1">Belongs to the LysR transcriptional regulatory family.</text>
</comment>
<keyword evidence="4" id="KW-0010">Activator</keyword>
<dbReference type="eggNOG" id="COG0583">
    <property type="taxonomic scope" value="Bacteria"/>
</dbReference>
<dbReference type="GO" id="GO:0032993">
    <property type="term" value="C:protein-DNA complex"/>
    <property type="evidence" value="ECO:0007669"/>
    <property type="project" value="TreeGrafter"/>
</dbReference>
<dbReference type="AlphaFoldDB" id="W5TUU2"/>
<feature type="domain" description="HTH lysR-type" evidence="6">
    <location>
        <begin position="6"/>
        <end position="63"/>
    </location>
</feature>
<keyword evidence="5" id="KW-0804">Transcription</keyword>
<dbReference type="InterPro" id="IPR005119">
    <property type="entry name" value="LysR_subst-bd"/>
</dbReference>
<dbReference type="PATRIC" id="fig|1415166.3.peg.6345"/>
<dbReference type="CDD" id="cd08414">
    <property type="entry name" value="PBP2_LTTR_aromatics_like"/>
    <property type="match status" value="1"/>
</dbReference>
<dbReference type="SUPFAM" id="SSF53850">
    <property type="entry name" value="Periplasmic binding protein-like II"/>
    <property type="match status" value="1"/>
</dbReference>